<name>A0A0G0PFA5_9BACT</name>
<comment type="caution">
    <text evidence="2">The sequence shown here is derived from an EMBL/GenBank/DDBJ whole genome shotgun (WGS) entry which is preliminary data.</text>
</comment>
<keyword evidence="1" id="KW-1133">Transmembrane helix</keyword>
<dbReference type="EMBL" id="LBXD01000005">
    <property type="protein sequence ID" value="KKR23866.1"/>
    <property type="molecule type" value="Genomic_DNA"/>
</dbReference>
<evidence type="ECO:0000313" key="2">
    <source>
        <dbReference type="EMBL" id="KKR23866.1"/>
    </source>
</evidence>
<protein>
    <recommendedName>
        <fullName evidence="4">Septum formation initiator</fullName>
    </recommendedName>
</protein>
<sequence length="124" mass="14630">MVRSILRSKYFAPIVVVLIFWLGLVIIKTHNQRADVDSRVSDLEGKASDIERANRYIEKLLTYIKTPEFLDREARIRLNYMAPDEKVAYVYTDRNAKIEIQESAKDEGKTMNIFQKFWQWLTGK</sequence>
<accession>A0A0G0PFA5</accession>
<evidence type="ECO:0008006" key="4">
    <source>
        <dbReference type="Google" id="ProtNLM"/>
    </source>
</evidence>
<evidence type="ECO:0000256" key="1">
    <source>
        <dbReference type="SAM" id="Phobius"/>
    </source>
</evidence>
<keyword evidence="1" id="KW-0812">Transmembrane</keyword>
<dbReference type="AlphaFoldDB" id="A0A0G0PFA5"/>
<gene>
    <name evidence="2" type="ORF">UT53_C0005G0012</name>
</gene>
<keyword evidence="1" id="KW-0472">Membrane</keyword>
<proteinExistence type="predicted"/>
<reference evidence="2 3" key="1">
    <citation type="journal article" date="2015" name="Nature">
        <title>rRNA introns, odd ribosomes, and small enigmatic genomes across a large radiation of phyla.</title>
        <authorList>
            <person name="Brown C.T."/>
            <person name="Hug L.A."/>
            <person name="Thomas B.C."/>
            <person name="Sharon I."/>
            <person name="Castelle C.J."/>
            <person name="Singh A."/>
            <person name="Wilkins M.J."/>
            <person name="Williams K.H."/>
            <person name="Banfield J.F."/>
        </authorList>
    </citation>
    <scope>NUCLEOTIDE SEQUENCE [LARGE SCALE GENOMIC DNA]</scope>
</reference>
<organism evidence="2 3">
    <name type="scientific">Candidatus Yanofskybacteria bacterium GW2011_GWD2_39_48</name>
    <dbReference type="NCBI Taxonomy" id="1619031"/>
    <lineage>
        <taxon>Bacteria</taxon>
        <taxon>Candidatus Yanofskyibacteriota</taxon>
    </lineage>
</organism>
<feature type="transmembrane region" description="Helical" evidence="1">
    <location>
        <begin position="10"/>
        <end position="27"/>
    </location>
</feature>
<dbReference type="Proteomes" id="UP000034764">
    <property type="component" value="Unassembled WGS sequence"/>
</dbReference>
<evidence type="ECO:0000313" key="3">
    <source>
        <dbReference type="Proteomes" id="UP000034764"/>
    </source>
</evidence>